<dbReference type="GO" id="GO:0004521">
    <property type="term" value="F:RNA endonuclease activity"/>
    <property type="evidence" value="ECO:0007669"/>
    <property type="project" value="TreeGrafter"/>
</dbReference>
<dbReference type="SMART" id="SM00355">
    <property type="entry name" value="ZnF_C2H2"/>
    <property type="match status" value="3"/>
</dbReference>
<dbReference type="Pfam" id="PF00096">
    <property type="entry name" value="zf-C2H2"/>
    <property type="match status" value="1"/>
</dbReference>
<keyword evidence="4" id="KW-0378">Hydrolase</keyword>
<dbReference type="STRING" id="2018661.A0A2A2J4I6"/>
<gene>
    <name evidence="9" type="ORF">WR25_14902</name>
</gene>
<keyword evidence="2" id="KW-0507">mRNA processing</keyword>
<comment type="subcellular location">
    <subcellularLocation>
        <location evidence="1">Nucleus</location>
    </subcellularLocation>
</comment>
<protein>
    <recommendedName>
        <fullName evidence="8">C2H2-type domain-containing protein</fullName>
    </recommendedName>
</protein>
<dbReference type="InterPro" id="IPR011108">
    <property type="entry name" value="RMMBL"/>
</dbReference>
<dbReference type="AlphaFoldDB" id="A0A2A2J4I6"/>
<dbReference type="GO" id="GO:0003723">
    <property type="term" value="F:RNA binding"/>
    <property type="evidence" value="ECO:0007669"/>
    <property type="project" value="TreeGrafter"/>
</dbReference>
<feature type="compositionally biased region" description="Low complexity" evidence="7">
    <location>
        <begin position="394"/>
        <end position="418"/>
    </location>
</feature>
<dbReference type="PROSITE" id="PS50157">
    <property type="entry name" value="ZINC_FINGER_C2H2_2"/>
    <property type="match status" value="1"/>
</dbReference>
<dbReference type="InterPro" id="IPR036866">
    <property type="entry name" value="RibonucZ/Hydroxyglut_hydro"/>
</dbReference>
<evidence type="ECO:0000313" key="9">
    <source>
        <dbReference type="EMBL" id="PAV56529.1"/>
    </source>
</evidence>
<feature type="domain" description="C2H2-type" evidence="8">
    <location>
        <begin position="289"/>
        <end position="317"/>
    </location>
</feature>
<dbReference type="PROSITE" id="PS00028">
    <property type="entry name" value="ZINC_FINGER_C2H2_1"/>
    <property type="match status" value="3"/>
</dbReference>
<dbReference type="InterPro" id="IPR022712">
    <property type="entry name" value="Beta_Casp"/>
</dbReference>
<dbReference type="GO" id="GO:0004534">
    <property type="term" value="F:5'-3' RNA exonuclease activity"/>
    <property type="evidence" value="ECO:0007669"/>
    <property type="project" value="TreeGrafter"/>
</dbReference>
<evidence type="ECO:0000256" key="4">
    <source>
        <dbReference type="ARBA" id="ARBA00022801"/>
    </source>
</evidence>
<dbReference type="EMBL" id="LIAE01010698">
    <property type="protein sequence ID" value="PAV56529.1"/>
    <property type="molecule type" value="Genomic_DNA"/>
</dbReference>
<dbReference type="Gene3D" id="3.30.160.60">
    <property type="entry name" value="Classic Zinc Finger"/>
    <property type="match status" value="1"/>
</dbReference>
<dbReference type="InterPro" id="IPR021718">
    <property type="entry name" value="CPSF73-100_C"/>
</dbReference>
<feature type="region of interest" description="Disordered" evidence="7">
    <location>
        <begin position="394"/>
        <end position="561"/>
    </location>
</feature>
<dbReference type="InterPro" id="IPR013087">
    <property type="entry name" value="Znf_C2H2_type"/>
</dbReference>
<dbReference type="SMART" id="SM00849">
    <property type="entry name" value="Lactamase_B"/>
    <property type="match status" value="1"/>
</dbReference>
<evidence type="ECO:0000313" key="10">
    <source>
        <dbReference type="Proteomes" id="UP000218231"/>
    </source>
</evidence>
<feature type="compositionally biased region" description="Low complexity" evidence="7">
    <location>
        <begin position="485"/>
        <end position="509"/>
    </location>
</feature>
<keyword evidence="5" id="KW-0539">Nucleus</keyword>
<dbReference type="InterPro" id="IPR001279">
    <property type="entry name" value="Metallo-B-lactamas"/>
</dbReference>
<evidence type="ECO:0000259" key="8">
    <source>
        <dbReference type="PROSITE" id="PS50157"/>
    </source>
</evidence>
<dbReference type="PANTHER" id="PTHR11203:SF11">
    <property type="entry name" value="CLEAVAGE AND POLYADENYLATION SPECIFICITY FACTOR SUBUNIT 3"/>
    <property type="match status" value="1"/>
</dbReference>
<dbReference type="CDD" id="cd16292">
    <property type="entry name" value="CPSF3-like_MBL-fold"/>
    <property type="match status" value="1"/>
</dbReference>
<keyword evidence="6" id="KW-0863">Zinc-finger</keyword>
<dbReference type="GO" id="GO:0008270">
    <property type="term" value="F:zinc ion binding"/>
    <property type="evidence" value="ECO:0007669"/>
    <property type="project" value="UniProtKB-KW"/>
</dbReference>
<feature type="compositionally biased region" description="Polar residues" evidence="7">
    <location>
        <begin position="366"/>
        <end position="375"/>
    </location>
</feature>
<dbReference type="SMART" id="SM01027">
    <property type="entry name" value="Beta-Casp"/>
    <property type="match status" value="1"/>
</dbReference>
<dbReference type="Pfam" id="PF16661">
    <property type="entry name" value="Lactamase_B_6"/>
    <property type="match status" value="1"/>
</dbReference>
<name>A0A2A2J4I6_9BILA</name>
<dbReference type="InterPro" id="IPR050698">
    <property type="entry name" value="MBL"/>
</dbReference>
<evidence type="ECO:0000256" key="5">
    <source>
        <dbReference type="ARBA" id="ARBA00023242"/>
    </source>
</evidence>
<feature type="region of interest" description="Disordered" evidence="7">
    <location>
        <begin position="159"/>
        <end position="187"/>
    </location>
</feature>
<dbReference type="GO" id="GO:0006398">
    <property type="term" value="P:mRNA 3'-end processing by stem-loop binding and cleavage"/>
    <property type="evidence" value="ECO:0007669"/>
    <property type="project" value="TreeGrafter"/>
</dbReference>
<dbReference type="GO" id="GO:0005847">
    <property type="term" value="C:mRNA cleavage and polyadenylation specificity factor complex"/>
    <property type="evidence" value="ECO:0007669"/>
    <property type="project" value="TreeGrafter"/>
</dbReference>
<keyword evidence="6" id="KW-0479">Metal-binding</keyword>
<evidence type="ECO:0000256" key="6">
    <source>
        <dbReference type="PROSITE-ProRule" id="PRU00042"/>
    </source>
</evidence>
<accession>A0A2A2J4I6</accession>
<organism evidence="9 10">
    <name type="scientific">Diploscapter pachys</name>
    <dbReference type="NCBI Taxonomy" id="2018661"/>
    <lineage>
        <taxon>Eukaryota</taxon>
        <taxon>Metazoa</taxon>
        <taxon>Ecdysozoa</taxon>
        <taxon>Nematoda</taxon>
        <taxon>Chromadorea</taxon>
        <taxon>Rhabditida</taxon>
        <taxon>Rhabditina</taxon>
        <taxon>Rhabditomorpha</taxon>
        <taxon>Rhabditoidea</taxon>
        <taxon>Rhabditidae</taxon>
        <taxon>Diploscapter</taxon>
    </lineage>
</organism>
<sequence>MSLSLMSQNMCSYSGCSLSFANLYDLIAHIEFIHIPLIEEEQRQKCSQAVESDNRTAPNLPLSYVCRVFRTPYRTTPSKPEAFRLNWCHYRKRPPPQASILPPQQVPIQSATTVSGLLQANPANIISNANPRNPQNYIEMRDSRGMVAQNHQLPPQSVPVQLQQQPLPIPQSQSQHSLSHPHPHHAYHAPVSVSMPSVSSAPHLNLDIPNEVPVNNNPPEDLDECPTNDPEMRFKCTIIDCHLRYKNIHGLRNHLRVAHRIVFEDKNDVNQGYGDDLHGQLPSSPSKPHKCQYCSKRYKTPAGLTNHVNQAHQKTSGGREISLIVKIQVCYSGYAGQNPEQAPSSPTVLAQLITQAQAERQHRTAMEQQQRNQAPPHSMMTHQRPLPVALAPNQHQVGQGQGQSQFQQPVHNQPHQHQYMQQNANPQPPLPVRSIGNYSQQPQGPMQRSSAYSGAIPSSTAGMQMQQPHSMHPPPQRRSHISHTQMAQQILQQGQLQQQMAQNQQQQGIPMQEMHPPHPHSQQTMMQRPEFYHNRPPPPNHQQQQQQQQQQTQHEVTNPNQPHYNQEMAEIAMDSSDAPGEENSDVLCFTPLGSGQEVGRSAHLLQFKGKKILLDCGVHPGMHGVDALPFVDFVDIENIDLLLITHFHLDHCGALPWLLQKTGFRGRCFMTHATKAIYRMLLGDYIRISRFGSAASDRTQLYTEDDLDKSMEKIEVIDFHEQKEVNGVRFWPYVAGHVLGACMFMIEIAGVKTLYTGDFSCLEDRHLCAAEIPNIQPDILISESTYGTQIHEPREEREKRFTQTVHDIVGRGGRCLIPAFALGRAQELLLILDEYWEAHPELHDIPVYYASSLAKRCMAVYQTFVSGMNERIQKQIAVNNPFVFKHISNLKGMAHFEDVGPCVVLASPGMLQNGLSRELFEQWCTDSKNGCIIAGYCVEGTLAKHILSEPEEIVAINGERLPMRMQIAYISFSAHTDYQQTLAFVKKLRPPHLILVHGEMHEMNRLKAGIARNFEDENIPIEIHNPRNTETIQLHFRGEKTAKVVGEMAKRRPNENEIVSGILVKRNFNFHILNPGDLSAYTSLQSSKLTQKQSLFYSASYNWLFFNLSQLDPEAKLIAELKPEDESGPTHTISMFNAAVLVHLCSKANVVVLEWESTPVADMLTDACAAAILHAESNPTPDKYIPKSKGSFADLLETTVKEISGDEVTVEKNPNSSELTVNIEGKQLSVSEKGKVRGEDVSLAHLLNSVSTKLKKIKPLIDPKAEDQDE</sequence>
<evidence type="ECO:0000256" key="7">
    <source>
        <dbReference type="SAM" id="MobiDB-lite"/>
    </source>
</evidence>
<dbReference type="SUPFAM" id="SSF56281">
    <property type="entry name" value="Metallo-hydrolase/oxidoreductase"/>
    <property type="match status" value="1"/>
</dbReference>
<proteinExistence type="predicted"/>
<dbReference type="OrthoDB" id="10249535at2759"/>
<dbReference type="Gene3D" id="3.40.50.10890">
    <property type="match status" value="1"/>
</dbReference>
<dbReference type="Gene3D" id="3.60.15.10">
    <property type="entry name" value="Ribonuclease Z/Hydroxyacylglutathione hydrolase-like"/>
    <property type="match status" value="1"/>
</dbReference>
<dbReference type="Proteomes" id="UP000218231">
    <property type="component" value="Unassembled WGS sequence"/>
</dbReference>
<dbReference type="FunFam" id="3.40.50.10890:FF:000001">
    <property type="entry name" value="Cleavage and polyadenylation specificity factor subunit 3"/>
    <property type="match status" value="1"/>
</dbReference>
<keyword evidence="10" id="KW-1185">Reference proteome</keyword>
<evidence type="ECO:0000256" key="2">
    <source>
        <dbReference type="ARBA" id="ARBA00022664"/>
    </source>
</evidence>
<dbReference type="PANTHER" id="PTHR11203">
    <property type="entry name" value="CLEAVAGE AND POLYADENYLATION SPECIFICITY FACTOR FAMILY MEMBER"/>
    <property type="match status" value="1"/>
</dbReference>
<evidence type="ECO:0000256" key="3">
    <source>
        <dbReference type="ARBA" id="ARBA00022722"/>
    </source>
</evidence>
<evidence type="ECO:0000256" key="1">
    <source>
        <dbReference type="ARBA" id="ARBA00004123"/>
    </source>
</evidence>
<comment type="caution">
    <text evidence="9">The sequence shown here is derived from an EMBL/GenBank/DDBJ whole genome shotgun (WGS) entry which is preliminary data.</text>
</comment>
<dbReference type="Pfam" id="PF10996">
    <property type="entry name" value="Beta-Casp"/>
    <property type="match status" value="1"/>
</dbReference>
<reference evidence="9 10" key="1">
    <citation type="journal article" date="2017" name="Curr. Biol.">
        <title>Genome architecture and evolution of a unichromosomal asexual nematode.</title>
        <authorList>
            <person name="Fradin H."/>
            <person name="Zegar C."/>
            <person name="Gutwein M."/>
            <person name="Lucas J."/>
            <person name="Kovtun M."/>
            <person name="Corcoran D."/>
            <person name="Baugh L.R."/>
            <person name="Kiontke K."/>
            <person name="Gunsalus K."/>
            <person name="Fitch D.H."/>
            <person name="Piano F."/>
        </authorList>
    </citation>
    <scope>NUCLEOTIDE SEQUENCE [LARGE SCALE GENOMIC DNA]</scope>
    <source>
        <strain evidence="9">PF1309</strain>
    </source>
</reference>
<feature type="compositionally biased region" description="Low complexity" evidence="7">
    <location>
        <begin position="542"/>
        <end position="553"/>
    </location>
</feature>
<dbReference type="Pfam" id="PF11718">
    <property type="entry name" value="CPSF73-100_C"/>
    <property type="match status" value="1"/>
</dbReference>
<feature type="region of interest" description="Disordered" evidence="7">
    <location>
        <begin position="359"/>
        <end position="381"/>
    </location>
</feature>
<keyword evidence="6" id="KW-0862">Zinc</keyword>
<dbReference type="Pfam" id="PF07521">
    <property type="entry name" value="RMMBL"/>
    <property type="match status" value="1"/>
</dbReference>
<keyword evidence="3" id="KW-0540">Nuclease</keyword>
<feature type="compositionally biased region" description="Low complexity" evidence="7">
    <location>
        <begin position="159"/>
        <end position="178"/>
    </location>
</feature>
<feature type="compositionally biased region" description="Polar residues" evidence="7">
    <location>
        <begin position="436"/>
        <end position="462"/>
    </location>
</feature>
<dbReference type="SMART" id="SM01098">
    <property type="entry name" value="CPSF73-100_C"/>
    <property type="match status" value="1"/>
</dbReference>